<dbReference type="InterPro" id="IPR051806">
    <property type="entry name" value="HAD-like_SPP"/>
</dbReference>
<keyword evidence="2" id="KW-0378">Hydrolase</keyword>
<dbReference type="InterPro" id="IPR010976">
    <property type="entry name" value="B-phosphoglucomutase_hydrolase"/>
</dbReference>
<dbReference type="PANTHER" id="PTHR43481:SF4">
    <property type="entry name" value="GLYCEROL-1-PHOSPHATE PHOSPHOHYDROLASE 1-RELATED"/>
    <property type="match status" value="1"/>
</dbReference>
<reference evidence="3" key="1">
    <citation type="submission" date="2017-02" db="EMBL/GenBank/DDBJ databases">
        <authorList>
            <person name="Varghese N."/>
            <person name="Submissions S."/>
        </authorList>
    </citation>
    <scope>NUCLEOTIDE SEQUENCE [LARGE SCALE GENOMIC DNA]</scope>
    <source>
        <strain evidence="3">DSM 3072</strain>
    </source>
</reference>
<dbReference type="PANTHER" id="PTHR43481">
    <property type="entry name" value="FRUCTOSE-1-PHOSPHATE PHOSPHATASE"/>
    <property type="match status" value="1"/>
</dbReference>
<dbReference type="GO" id="GO:0050308">
    <property type="term" value="F:sugar-phosphatase activity"/>
    <property type="evidence" value="ECO:0007669"/>
    <property type="project" value="TreeGrafter"/>
</dbReference>
<sequence>MKFSKLTKYKGLIFDLDGTLIDSMPFHARAWKQVANEHGFDIDMADIYRLGGSSSYDIARFYKNQGFPVGDIKTYVDRKIEIYLENVPNIIVFEEIFNFLKESRKNNVKIAIGTGSRTANVEGLLQAKNMTDFIDVVVTSDNVTRHKPNPDTFLLAAERMKLSPKECCVFEDGGLGLKAAVAGGFDCVEVKDGRMMNLYEIDRN</sequence>
<evidence type="ECO:0000313" key="2">
    <source>
        <dbReference type="EMBL" id="SKA58429.1"/>
    </source>
</evidence>
<dbReference type="NCBIfam" id="TIGR01509">
    <property type="entry name" value="HAD-SF-IA-v3"/>
    <property type="match status" value="1"/>
</dbReference>
<dbReference type="AlphaFoldDB" id="A0A1T4V0D8"/>
<protein>
    <submittedName>
        <fullName evidence="2">Haloacid dehalogenase superfamily, subfamily IA, variant 3 with third motif having DD or ED/beta-phosphoglucomutase family hydrolase</fullName>
    </submittedName>
</protein>
<dbReference type="SUPFAM" id="SSF56784">
    <property type="entry name" value="HAD-like"/>
    <property type="match status" value="1"/>
</dbReference>
<dbReference type="RefSeq" id="WP_078928026.1">
    <property type="nucleotide sequence ID" value="NZ_FUXX01000004.1"/>
</dbReference>
<proteinExistence type="inferred from homology"/>
<dbReference type="Proteomes" id="UP000242432">
    <property type="component" value="Unassembled WGS sequence"/>
</dbReference>
<dbReference type="InterPro" id="IPR006439">
    <property type="entry name" value="HAD-SF_hydro_IA"/>
</dbReference>
<dbReference type="NCBIfam" id="TIGR02009">
    <property type="entry name" value="PGMB-YQAB-SF"/>
    <property type="match status" value="1"/>
</dbReference>
<dbReference type="SFLD" id="SFLDG01135">
    <property type="entry name" value="C1.5.6:_HAD__Beta-PGM__Phospha"/>
    <property type="match status" value="1"/>
</dbReference>
<dbReference type="SFLD" id="SFLDG01129">
    <property type="entry name" value="C1.5:_HAD__Beta-PGM__Phosphata"/>
    <property type="match status" value="1"/>
</dbReference>
<dbReference type="InterPro" id="IPR036412">
    <property type="entry name" value="HAD-like_sf"/>
</dbReference>
<dbReference type="InterPro" id="IPR041492">
    <property type="entry name" value="HAD_2"/>
</dbReference>
<dbReference type="SFLD" id="SFLDS00003">
    <property type="entry name" value="Haloacid_Dehalogenase"/>
    <property type="match status" value="1"/>
</dbReference>
<evidence type="ECO:0000256" key="1">
    <source>
        <dbReference type="ARBA" id="ARBA00006171"/>
    </source>
</evidence>
<organism evidence="2 3">
    <name type="scientific">Succinivibrio dextrinosolvens DSM 3072</name>
    <dbReference type="NCBI Taxonomy" id="1123324"/>
    <lineage>
        <taxon>Bacteria</taxon>
        <taxon>Pseudomonadati</taxon>
        <taxon>Pseudomonadota</taxon>
        <taxon>Gammaproteobacteria</taxon>
        <taxon>Aeromonadales</taxon>
        <taxon>Succinivibrionaceae</taxon>
        <taxon>Succinivibrio</taxon>
    </lineage>
</organism>
<evidence type="ECO:0000313" key="3">
    <source>
        <dbReference type="Proteomes" id="UP000242432"/>
    </source>
</evidence>
<dbReference type="PRINTS" id="PR00413">
    <property type="entry name" value="HADHALOGNASE"/>
</dbReference>
<dbReference type="Gene3D" id="1.10.150.240">
    <property type="entry name" value="Putative phosphatase, domain 2"/>
    <property type="match status" value="1"/>
</dbReference>
<dbReference type="STRING" id="83771.SAMN02910357_01517"/>
<name>A0A1T4V0D8_9GAMM</name>
<keyword evidence="3" id="KW-1185">Reference proteome</keyword>
<accession>A0A1T4V0D8</accession>
<dbReference type="CDD" id="cd07505">
    <property type="entry name" value="HAD_BPGM-like"/>
    <property type="match status" value="1"/>
</dbReference>
<dbReference type="InterPro" id="IPR023198">
    <property type="entry name" value="PGP-like_dom2"/>
</dbReference>
<dbReference type="Pfam" id="PF13419">
    <property type="entry name" value="HAD_2"/>
    <property type="match status" value="1"/>
</dbReference>
<dbReference type="Gene3D" id="3.40.50.1000">
    <property type="entry name" value="HAD superfamily/HAD-like"/>
    <property type="match status" value="1"/>
</dbReference>
<gene>
    <name evidence="2" type="ORF">SAMN02745213_00446</name>
</gene>
<comment type="similarity">
    <text evidence="1">Belongs to the HAD-like hydrolase superfamily. CbbY/CbbZ/Gph/YieH family.</text>
</comment>
<dbReference type="InterPro" id="IPR023214">
    <property type="entry name" value="HAD_sf"/>
</dbReference>
<dbReference type="EMBL" id="FUXX01000004">
    <property type="protein sequence ID" value="SKA58429.1"/>
    <property type="molecule type" value="Genomic_DNA"/>
</dbReference>